<evidence type="ECO:0000256" key="4">
    <source>
        <dbReference type="ARBA" id="ARBA00022989"/>
    </source>
</evidence>
<evidence type="ECO:0000256" key="6">
    <source>
        <dbReference type="SAM" id="MobiDB-lite"/>
    </source>
</evidence>
<evidence type="ECO:0000313" key="9">
    <source>
        <dbReference type="EMBL" id="SFW86803.1"/>
    </source>
</evidence>
<dbReference type="GO" id="GO:0016020">
    <property type="term" value="C:membrane"/>
    <property type="evidence" value="ECO:0007669"/>
    <property type="project" value="UniProtKB-SubCell"/>
</dbReference>
<dbReference type="SUPFAM" id="SSF103481">
    <property type="entry name" value="Multidrug resistance efflux transporter EmrE"/>
    <property type="match status" value="2"/>
</dbReference>
<dbReference type="Pfam" id="PF00892">
    <property type="entry name" value="EamA"/>
    <property type="match status" value="2"/>
</dbReference>
<proteinExistence type="inferred from homology"/>
<dbReference type="InterPro" id="IPR050638">
    <property type="entry name" value="AA-Vitamin_Transporters"/>
</dbReference>
<dbReference type="Proteomes" id="UP000182740">
    <property type="component" value="Unassembled WGS sequence"/>
</dbReference>
<feature type="transmembrane region" description="Helical" evidence="7">
    <location>
        <begin position="210"/>
        <end position="232"/>
    </location>
</feature>
<evidence type="ECO:0000259" key="8">
    <source>
        <dbReference type="Pfam" id="PF00892"/>
    </source>
</evidence>
<dbReference type="InterPro" id="IPR000620">
    <property type="entry name" value="EamA_dom"/>
</dbReference>
<accession>A0A1K1SR53</accession>
<dbReference type="PANTHER" id="PTHR32322">
    <property type="entry name" value="INNER MEMBRANE TRANSPORTER"/>
    <property type="match status" value="1"/>
</dbReference>
<feature type="transmembrane region" description="Helical" evidence="7">
    <location>
        <begin position="125"/>
        <end position="143"/>
    </location>
</feature>
<feature type="compositionally biased region" description="Low complexity" evidence="6">
    <location>
        <begin position="287"/>
        <end position="299"/>
    </location>
</feature>
<feature type="domain" description="EamA" evidence="8">
    <location>
        <begin position="150"/>
        <end position="283"/>
    </location>
</feature>
<keyword evidence="4 7" id="KW-1133">Transmembrane helix</keyword>
<evidence type="ECO:0000313" key="10">
    <source>
        <dbReference type="Proteomes" id="UP000182740"/>
    </source>
</evidence>
<organism evidence="9 10">
    <name type="scientific">Amycolatopsis australiensis</name>
    <dbReference type="NCBI Taxonomy" id="546364"/>
    <lineage>
        <taxon>Bacteria</taxon>
        <taxon>Bacillati</taxon>
        <taxon>Actinomycetota</taxon>
        <taxon>Actinomycetes</taxon>
        <taxon>Pseudonocardiales</taxon>
        <taxon>Pseudonocardiaceae</taxon>
        <taxon>Amycolatopsis</taxon>
    </lineage>
</organism>
<keyword evidence="3 7" id="KW-0812">Transmembrane</keyword>
<dbReference type="PANTHER" id="PTHR32322:SF2">
    <property type="entry name" value="EAMA DOMAIN-CONTAINING PROTEIN"/>
    <property type="match status" value="1"/>
</dbReference>
<sequence>MRSEAVAGAGFVLMWSSGFIGATLGTRYAAAETLLMWRFLFAAGLLGGWWLLTRRRRFSVQELVVHAALGVLSQGAYLAGTVWSVQLGVPAGTVALIAALQPILAAALAHVLLGDRAARRQWAGLVLGLGGVALVVGGDLAGGSGAAPSAYLLPFAAMLALVGASFLERSAPEGSSLADTLMIQCAVSAVLFTGVALGTGHAAPSASGPFWFAVAWVVVLSTFGGYGCYWLVLRRGSVTRVSTLLYLTPPTTMLFAFLLFGQRIDLLGLLGLAVCAAAVALVLAPRNRPPGSKSGPGKHSPSRRQVDARE</sequence>
<feature type="region of interest" description="Disordered" evidence="6">
    <location>
        <begin position="287"/>
        <end position="310"/>
    </location>
</feature>
<reference evidence="10" key="1">
    <citation type="submission" date="2016-11" db="EMBL/GenBank/DDBJ databases">
        <authorList>
            <person name="Varghese N."/>
            <person name="Submissions S."/>
        </authorList>
    </citation>
    <scope>NUCLEOTIDE SEQUENCE [LARGE SCALE GENOMIC DNA]</scope>
    <source>
        <strain evidence="10">DSM 44671</strain>
    </source>
</reference>
<name>A0A1K1SR53_9PSEU</name>
<evidence type="ECO:0000256" key="5">
    <source>
        <dbReference type="ARBA" id="ARBA00023136"/>
    </source>
</evidence>
<gene>
    <name evidence="9" type="ORF">SAMN04489730_6507</name>
</gene>
<evidence type="ECO:0000256" key="2">
    <source>
        <dbReference type="ARBA" id="ARBA00007362"/>
    </source>
</evidence>
<protein>
    <submittedName>
        <fullName evidence="9">Permease of the drug/metabolite transporter (DMT) superfamily</fullName>
    </submittedName>
</protein>
<comment type="subcellular location">
    <subcellularLocation>
        <location evidence="1">Membrane</location>
        <topology evidence="1">Multi-pass membrane protein</topology>
    </subcellularLocation>
</comment>
<dbReference type="OrthoDB" id="9809509at2"/>
<dbReference type="EMBL" id="FPJG01000006">
    <property type="protein sequence ID" value="SFW86803.1"/>
    <property type="molecule type" value="Genomic_DNA"/>
</dbReference>
<feature type="transmembrane region" description="Helical" evidence="7">
    <location>
        <begin position="149"/>
        <end position="167"/>
    </location>
</feature>
<dbReference type="InterPro" id="IPR037185">
    <property type="entry name" value="EmrE-like"/>
</dbReference>
<keyword evidence="10" id="KW-1185">Reference proteome</keyword>
<feature type="transmembrane region" description="Helical" evidence="7">
    <location>
        <begin position="91"/>
        <end position="113"/>
    </location>
</feature>
<feature type="transmembrane region" description="Helical" evidence="7">
    <location>
        <begin position="35"/>
        <end position="52"/>
    </location>
</feature>
<evidence type="ECO:0000256" key="1">
    <source>
        <dbReference type="ARBA" id="ARBA00004141"/>
    </source>
</evidence>
<feature type="transmembrane region" description="Helical" evidence="7">
    <location>
        <begin position="64"/>
        <end position="85"/>
    </location>
</feature>
<feature type="domain" description="EamA" evidence="8">
    <location>
        <begin position="7"/>
        <end position="136"/>
    </location>
</feature>
<feature type="transmembrane region" description="Helical" evidence="7">
    <location>
        <begin position="244"/>
        <end position="260"/>
    </location>
</feature>
<dbReference type="AlphaFoldDB" id="A0A1K1SR53"/>
<evidence type="ECO:0000256" key="3">
    <source>
        <dbReference type="ARBA" id="ARBA00022692"/>
    </source>
</evidence>
<dbReference type="RefSeq" id="WP_072479826.1">
    <property type="nucleotide sequence ID" value="NZ_FPJG01000006.1"/>
</dbReference>
<feature type="transmembrane region" description="Helical" evidence="7">
    <location>
        <begin position="179"/>
        <end position="198"/>
    </location>
</feature>
<feature type="transmembrane region" description="Helical" evidence="7">
    <location>
        <begin position="266"/>
        <end position="284"/>
    </location>
</feature>
<comment type="similarity">
    <text evidence="2">Belongs to the EamA transporter family.</text>
</comment>
<evidence type="ECO:0000256" key="7">
    <source>
        <dbReference type="SAM" id="Phobius"/>
    </source>
</evidence>
<keyword evidence="5 7" id="KW-0472">Membrane</keyword>